<dbReference type="PANTHER" id="PTHR11102">
    <property type="entry name" value="SEL-1-LIKE PROTEIN"/>
    <property type="match status" value="1"/>
</dbReference>
<dbReference type="SUPFAM" id="SSF81901">
    <property type="entry name" value="HCP-like"/>
    <property type="match status" value="2"/>
</dbReference>
<evidence type="ECO:0000256" key="4">
    <source>
        <dbReference type="ARBA" id="ARBA00038101"/>
    </source>
</evidence>
<organism evidence="7 8">
    <name type="scientific">Mucor velutinosus</name>
    <dbReference type="NCBI Taxonomy" id="708070"/>
    <lineage>
        <taxon>Eukaryota</taxon>
        <taxon>Fungi</taxon>
        <taxon>Fungi incertae sedis</taxon>
        <taxon>Mucoromycota</taxon>
        <taxon>Mucoromycotina</taxon>
        <taxon>Mucoromycetes</taxon>
        <taxon>Mucorales</taxon>
        <taxon>Mucorineae</taxon>
        <taxon>Mucoraceae</taxon>
        <taxon>Mucor</taxon>
    </lineage>
</organism>
<dbReference type="Proteomes" id="UP001304243">
    <property type="component" value="Unassembled WGS sequence"/>
</dbReference>
<evidence type="ECO:0000256" key="2">
    <source>
        <dbReference type="ARBA" id="ARBA00022771"/>
    </source>
</evidence>
<dbReference type="Pfam" id="PF08238">
    <property type="entry name" value="Sel1"/>
    <property type="match status" value="4"/>
</dbReference>
<dbReference type="InterPro" id="IPR050767">
    <property type="entry name" value="Sel1_AlgK"/>
</dbReference>
<reference evidence="7 8" key="1">
    <citation type="submission" date="2022-11" db="EMBL/GenBank/DDBJ databases">
        <title>Mucor velutinosus strain NIH1002 WGS.</title>
        <authorList>
            <person name="Subramanian P."/>
            <person name="Mullikin J.C."/>
            <person name="Segre J.A."/>
            <person name="Zelazny A.M."/>
        </authorList>
    </citation>
    <scope>NUCLEOTIDE SEQUENCE [LARGE SCALE GENOMIC DNA]</scope>
    <source>
        <strain evidence="7 8">NIH1002</strain>
    </source>
</reference>
<feature type="domain" description="MYND-type" evidence="6">
    <location>
        <begin position="464"/>
        <end position="506"/>
    </location>
</feature>
<dbReference type="Pfam" id="PF01753">
    <property type="entry name" value="zf-MYND"/>
    <property type="match status" value="1"/>
</dbReference>
<proteinExistence type="inferred from homology"/>
<dbReference type="GeneID" id="89957136"/>
<sequence length="514" mass="58008">MSAESTNQEHMHEGTMGGEPLQIPAFLGMTEQQSRLLVALYNETDPEFAKQMPTALPVAAQQLATEYEKRNCVGKKLERANIKWAEEYKLFDDAQHEAVEKLSTTDMNIDKAAEDLQLEEDQDSSIHDLVLGSLLYGGIRREPSGPEDRASMSPAASPNFEGAKHLLERAFEKGYTMAAVQIGSIYMQEEKLAGGSNLKEGQNAKALSYEWYKKAADALNPMACHKLGFFLENGVGCKKDIEKAIEYYQKAYEQGYPDSAHNLGIIHQGYVKDTSPFRDIKKAIEYFERAKQWGFSASCNALGRMYLLMSKNSELAKEAGNPGSEPEDYIVTGIELMEDAANNGDADAMMMLGLIFGSKDYGLYDMDKAQNYMELALVRGDLEAYNYLVRILRAKMAARVALEKENMENFEKLSQADQEKWLIALEKENMENFEKLSQADQEKLIRQLAKEATPESASHRQCANVMCDKKEEEPGSFKRCGRCQRVSYCSRECQKDHWKHGHRAVCREQDDKTV</sequence>
<dbReference type="RefSeq" id="XP_064675493.1">
    <property type="nucleotide sequence ID" value="XM_064832614.1"/>
</dbReference>
<keyword evidence="1" id="KW-0479">Metal-binding</keyword>
<dbReference type="InterPro" id="IPR006597">
    <property type="entry name" value="Sel1-like"/>
</dbReference>
<comment type="similarity">
    <text evidence="4">Belongs to the sel-1 family.</text>
</comment>
<name>A0AAN7D2D9_9FUNG</name>
<dbReference type="AlphaFoldDB" id="A0AAN7D2D9"/>
<accession>A0AAN7D2D9</accession>
<keyword evidence="3" id="KW-0862">Zinc</keyword>
<dbReference type="InterPro" id="IPR011990">
    <property type="entry name" value="TPR-like_helical_dom_sf"/>
</dbReference>
<dbReference type="PANTHER" id="PTHR11102:SF147">
    <property type="entry name" value="SEL1L ADAPTOR SUBUNIT OF ERAD E3 UBIQUITIN LIGASE"/>
    <property type="match status" value="1"/>
</dbReference>
<keyword evidence="8" id="KW-1185">Reference proteome</keyword>
<protein>
    <recommendedName>
        <fullName evidence="6">MYND-type domain-containing protein</fullName>
    </recommendedName>
</protein>
<dbReference type="InterPro" id="IPR002893">
    <property type="entry name" value="Znf_MYND"/>
</dbReference>
<dbReference type="EMBL" id="JASEJX010000043">
    <property type="protein sequence ID" value="KAK4508827.1"/>
    <property type="molecule type" value="Genomic_DNA"/>
</dbReference>
<dbReference type="SMART" id="SM00671">
    <property type="entry name" value="SEL1"/>
    <property type="match status" value="4"/>
</dbReference>
<dbReference type="Gene3D" id="6.10.140.2220">
    <property type="match status" value="1"/>
</dbReference>
<dbReference type="Gene3D" id="1.25.40.10">
    <property type="entry name" value="Tetratricopeptide repeat domain"/>
    <property type="match status" value="2"/>
</dbReference>
<gene>
    <name evidence="7" type="ORF">ATC70_013450</name>
</gene>
<evidence type="ECO:0000313" key="7">
    <source>
        <dbReference type="EMBL" id="KAK4508827.1"/>
    </source>
</evidence>
<comment type="caution">
    <text evidence="7">The sequence shown here is derived from an EMBL/GenBank/DDBJ whole genome shotgun (WGS) entry which is preliminary data.</text>
</comment>
<dbReference type="GO" id="GO:0036503">
    <property type="term" value="P:ERAD pathway"/>
    <property type="evidence" value="ECO:0007669"/>
    <property type="project" value="TreeGrafter"/>
</dbReference>
<dbReference type="GO" id="GO:0005789">
    <property type="term" value="C:endoplasmic reticulum membrane"/>
    <property type="evidence" value="ECO:0007669"/>
    <property type="project" value="TreeGrafter"/>
</dbReference>
<evidence type="ECO:0000256" key="1">
    <source>
        <dbReference type="ARBA" id="ARBA00022723"/>
    </source>
</evidence>
<evidence type="ECO:0000259" key="6">
    <source>
        <dbReference type="PROSITE" id="PS50865"/>
    </source>
</evidence>
<dbReference type="SUPFAM" id="SSF144232">
    <property type="entry name" value="HIT/MYND zinc finger-like"/>
    <property type="match status" value="1"/>
</dbReference>
<evidence type="ECO:0000256" key="5">
    <source>
        <dbReference type="PROSITE-ProRule" id="PRU00134"/>
    </source>
</evidence>
<evidence type="ECO:0000256" key="3">
    <source>
        <dbReference type="ARBA" id="ARBA00022833"/>
    </source>
</evidence>
<dbReference type="PROSITE" id="PS50865">
    <property type="entry name" value="ZF_MYND_2"/>
    <property type="match status" value="1"/>
</dbReference>
<evidence type="ECO:0000313" key="8">
    <source>
        <dbReference type="Proteomes" id="UP001304243"/>
    </source>
</evidence>
<keyword evidence="2 5" id="KW-0863">Zinc-finger</keyword>
<dbReference type="GO" id="GO:0008270">
    <property type="term" value="F:zinc ion binding"/>
    <property type="evidence" value="ECO:0007669"/>
    <property type="project" value="UniProtKB-KW"/>
</dbReference>